<dbReference type="Proteomes" id="UP000186303">
    <property type="component" value="Chromosome 3"/>
</dbReference>
<dbReference type="SMART" id="SM01407">
    <property type="entry name" value="NAC"/>
    <property type="match status" value="1"/>
</dbReference>
<evidence type="ECO:0000259" key="6">
    <source>
        <dbReference type="PROSITE" id="PS51151"/>
    </source>
</evidence>
<evidence type="ECO:0000256" key="3">
    <source>
        <dbReference type="ARBA" id="ARBA00014437"/>
    </source>
</evidence>
<evidence type="ECO:0000256" key="1">
    <source>
        <dbReference type="ARBA" id="ARBA00004496"/>
    </source>
</evidence>
<evidence type="ECO:0000256" key="4">
    <source>
        <dbReference type="ARBA" id="ARBA00030300"/>
    </source>
</evidence>
<dbReference type="PANTHER" id="PTHR21713">
    <property type="entry name" value="NASCENT POLYPEPTIDE ASSOCIATED COMPLEX ALPHA SUBUNIT-RELATED"/>
    <property type="match status" value="1"/>
</dbReference>
<comment type="subcellular location">
    <subcellularLocation>
        <location evidence="1">Cytoplasm</location>
    </subcellularLocation>
</comment>
<dbReference type="EMBL" id="LT671823">
    <property type="protein sequence ID" value="SHO78105.1"/>
    <property type="molecule type" value="Genomic_DNA"/>
</dbReference>
<organism evidence="7 8">
    <name type="scientific">Malassezia sympodialis (strain ATCC 42132)</name>
    <name type="common">Atopic eczema-associated yeast</name>
    <dbReference type="NCBI Taxonomy" id="1230383"/>
    <lineage>
        <taxon>Eukaryota</taxon>
        <taxon>Fungi</taxon>
        <taxon>Dikarya</taxon>
        <taxon>Basidiomycota</taxon>
        <taxon>Ustilaginomycotina</taxon>
        <taxon>Malasseziomycetes</taxon>
        <taxon>Malasseziales</taxon>
        <taxon>Malasseziaceae</taxon>
        <taxon>Malassezia</taxon>
    </lineage>
</organism>
<sequence length="194" mass="21162">MSIEEISDDVKDLKVQDAEAEVNDGEVDVPERIQSRAERKSRKTLQNIGLKKVPGIQRVTLRRPRGHLYVVANPEVYKSPVSDVYIVFGEVKNEDMSAFAQAQAAQMAQAQAQEKVLADAAGGAAEPSFNVSDVASKKTVEDDDEDDDSPIDETGVDAKDIDLVMEQVSCSRRKAVKALKENNGDLINAIMSVS</sequence>
<evidence type="ECO:0000256" key="5">
    <source>
        <dbReference type="SAM" id="MobiDB-lite"/>
    </source>
</evidence>
<comment type="similarity">
    <text evidence="2">Belongs to the NAC-alpha family.</text>
</comment>
<dbReference type="InterPro" id="IPR038187">
    <property type="entry name" value="NAC_A/B_dom_sf"/>
</dbReference>
<dbReference type="PROSITE" id="PS51151">
    <property type="entry name" value="NAC_AB"/>
    <property type="match status" value="1"/>
</dbReference>
<gene>
    <name evidence="7" type="ORF">MSYG_2447</name>
</gene>
<name>A0A1M8A6K8_MALS4</name>
<dbReference type="InterPro" id="IPR016641">
    <property type="entry name" value="EGD2/NACA0like"/>
</dbReference>
<dbReference type="CDD" id="cd14358">
    <property type="entry name" value="UBA_NAC_euk"/>
    <property type="match status" value="1"/>
</dbReference>
<dbReference type="STRING" id="1230383.A0A1M8A6K8"/>
<dbReference type="Pfam" id="PF19026">
    <property type="entry name" value="UBA_HYPK"/>
    <property type="match status" value="1"/>
</dbReference>
<dbReference type="AlphaFoldDB" id="A0A1M8A6K8"/>
<dbReference type="Gene3D" id="1.10.8.10">
    <property type="entry name" value="DNA helicase RuvA subunit, C-terminal domain"/>
    <property type="match status" value="1"/>
</dbReference>
<dbReference type="CDD" id="cd22054">
    <property type="entry name" value="NAC_NACA"/>
    <property type="match status" value="1"/>
</dbReference>
<dbReference type="Pfam" id="PF01849">
    <property type="entry name" value="NAC"/>
    <property type="match status" value="1"/>
</dbReference>
<protein>
    <recommendedName>
        <fullName evidence="3">Nascent polypeptide-associated complex subunit alpha</fullName>
    </recommendedName>
    <alternativeName>
        <fullName evidence="4">Alpha-NAC</fullName>
    </alternativeName>
</protein>
<dbReference type="VEuPathDB" id="FungiDB:MSYG_2447"/>
<feature type="domain" description="NAC-A/B" evidence="6">
    <location>
        <begin position="35"/>
        <end position="100"/>
    </location>
</feature>
<feature type="region of interest" description="Disordered" evidence="5">
    <location>
        <begin position="128"/>
        <end position="158"/>
    </location>
</feature>
<accession>A0A1M8A6K8</accession>
<evidence type="ECO:0000256" key="2">
    <source>
        <dbReference type="ARBA" id="ARBA00009882"/>
    </source>
</evidence>
<evidence type="ECO:0000313" key="7">
    <source>
        <dbReference type="EMBL" id="SHO78105.1"/>
    </source>
</evidence>
<dbReference type="InterPro" id="IPR002715">
    <property type="entry name" value="Nas_poly-pep-assoc_cplx_dom"/>
</dbReference>
<dbReference type="Gene3D" id="2.20.70.30">
    <property type="entry name" value="Nascent polypeptide-associated complex domain"/>
    <property type="match status" value="1"/>
</dbReference>
<reference evidence="8" key="1">
    <citation type="journal article" date="2017" name="Nucleic Acids Res.">
        <title>Proteogenomics produces comprehensive and highly accurate protein-coding gene annotation in a complete genome assembly of Malassezia sympodialis.</title>
        <authorList>
            <person name="Zhu Y."/>
            <person name="Engstroem P.G."/>
            <person name="Tellgren-Roth C."/>
            <person name="Baudo C.D."/>
            <person name="Kennell J.C."/>
            <person name="Sun S."/>
            <person name="Billmyre R.B."/>
            <person name="Schroeder M.S."/>
            <person name="Andersson A."/>
            <person name="Holm T."/>
            <person name="Sigurgeirsson B."/>
            <person name="Wu G."/>
            <person name="Sankaranarayanan S.R."/>
            <person name="Siddharthan R."/>
            <person name="Sanyal K."/>
            <person name="Lundeberg J."/>
            <person name="Nystedt B."/>
            <person name="Boekhout T."/>
            <person name="Dawson T.L. Jr."/>
            <person name="Heitman J."/>
            <person name="Scheynius A."/>
            <person name="Lehtioe J."/>
        </authorList>
    </citation>
    <scope>NUCLEOTIDE SEQUENCE [LARGE SCALE GENOMIC DNA]</scope>
    <source>
        <strain evidence="8">ATCC 42132</strain>
    </source>
</reference>
<dbReference type="OrthoDB" id="3169036at2759"/>
<feature type="compositionally biased region" description="Acidic residues" evidence="5">
    <location>
        <begin position="141"/>
        <end position="155"/>
    </location>
</feature>
<dbReference type="OMA" id="SQKMIFA"/>
<proteinExistence type="inferred from homology"/>
<evidence type="ECO:0000313" key="8">
    <source>
        <dbReference type="Proteomes" id="UP000186303"/>
    </source>
</evidence>
<dbReference type="InterPro" id="IPR044034">
    <property type="entry name" value="NAC-like_UBA"/>
</dbReference>
<dbReference type="GO" id="GO:0005854">
    <property type="term" value="C:nascent polypeptide-associated complex"/>
    <property type="evidence" value="ECO:0007669"/>
    <property type="project" value="InterPro"/>
</dbReference>
<dbReference type="PIRSF" id="PIRSF015901">
    <property type="entry name" value="NAC_alpha"/>
    <property type="match status" value="1"/>
</dbReference>
<keyword evidence="8" id="KW-1185">Reference proteome</keyword>